<gene>
    <name evidence="3" type="ORF">NFG58_18505</name>
</gene>
<dbReference type="SUPFAM" id="SSF51735">
    <property type="entry name" value="NAD(P)-binding Rossmann-fold domains"/>
    <property type="match status" value="1"/>
</dbReference>
<comment type="similarity">
    <text evidence="1">Belongs to the short-chain dehydrogenases/reductases (SDR) family.</text>
</comment>
<organism evidence="3">
    <name type="scientific">Halomonas sp. RT37</name>
    <dbReference type="NCBI Taxonomy" id="2950872"/>
    <lineage>
        <taxon>Bacteria</taxon>
        <taxon>Pseudomonadati</taxon>
        <taxon>Pseudomonadota</taxon>
        <taxon>Gammaproteobacteria</taxon>
        <taxon>Oceanospirillales</taxon>
        <taxon>Halomonadaceae</taxon>
        <taxon>Halomonas</taxon>
    </lineage>
</organism>
<proteinExistence type="inferred from homology"/>
<evidence type="ECO:0000313" key="3">
    <source>
        <dbReference type="EMBL" id="XBO70574.1"/>
    </source>
</evidence>
<dbReference type="GO" id="GO:0016491">
    <property type="term" value="F:oxidoreductase activity"/>
    <property type="evidence" value="ECO:0007669"/>
    <property type="project" value="UniProtKB-KW"/>
</dbReference>
<name>A0AAU7KGN5_9GAMM</name>
<dbReference type="PANTHER" id="PTHR43391">
    <property type="entry name" value="RETINOL DEHYDROGENASE-RELATED"/>
    <property type="match status" value="1"/>
</dbReference>
<keyword evidence="2" id="KW-0560">Oxidoreductase</keyword>
<dbReference type="InterPro" id="IPR020904">
    <property type="entry name" value="Sc_DH/Rdtase_CS"/>
</dbReference>
<accession>A0AAU7KGN5</accession>
<dbReference type="AlphaFoldDB" id="A0AAU7KGN5"/>
<dbReference type="InterPro" id="IPR002347">
    <property type="entry name" value="SDR_fam"/>
</dbReference>
<dbReference type="Gene3D" id="3.40.50.720">
    <property type="entry name" value="NAD(P)-binding Rossmann-like Domain"/>
    <property type="match status" value="1"/>
</dbReference>
<evidence type="ECO:0000256" key="1">
    <source>
        <dbReference type="ARBA" id="ARBA00006484"/>
    </source>
</evidence>
<protein>
    <submittedName>
        <fullName evidence="3">SDR family NAD(P)-dependent oxidoreductase</fullName>
    </submittedName>
</protein>
<reference evidence="3" key="1">
    <citation type="submission" date="2022-06" db="EMBL/GenBank/DDBJ databases">
        <title>A novel DMS-producing enzyme.</title>
        <authorList>
            <person name="Zhang Y."/>
        </authorList>
    </citation>
    <scope>NUCLEOTIDE SEQUENCE</scope>
    <source>
        <strain evidence="3">RT37</strain>
    </source>
</reference>
<dbReference type="InterPro" id="IPR036291">
    <property type="entry name" value="NAD(P)-bd_dom_sf"/>
</dbReference>
<dbReference type="PROSITE" id="PS00061">
    <property type="entry name" value="ADH_SHORT"/>
    <property type="match status" value="1"/>
</dbReference>
<evidence type="ECO:0000256" key="2">
    <source>
        <dbReference type="ARBA" id="ARBA00023002"/>
    </source>
</evidence>
<dbReference type="Pfam" id="PF00106">
    <property type="entry name" value="adh_short"/>
    <property type="match status" value="1"/>
</dbReference>
<dbReference type="EMBL" id="CP098827">
    <property type="protein sequence ID" value="XBO70574.1"/>
    <property type="molecule type" value="Genomic_DNA"/>
</dbReference>
<dbReference type="PRINTS" id="PR00081">
    <property type="entry name" value="GDHRDH"/>
</dbReference>
<dbReference type="PANTHER" id="PTHR43391:SF82">
    <property type="entry name" value="OXIDOREDUCTASE SADH-RELATED"/>
    <property type="match status" value="1"/>
</dbReference>
<dbReference type="RefSeq" id="WP_108133522.1">
    <property type="nucleotide sequence ID" value="NZ_CP098827.1"/>
</dbReference>
<sequence>MKSILVTGAGSGVGFEVVKLFLEKGFKVGGLDINVKALNELQAQGQANLFAYKCDVSCRSGVHDAIEQFATVCGGVIDVVHSNAGIQASGLFKDVELEKYEMMNLINAMGTIYIIKEALPYVMASEAGAILLTSSASAITGLPMFSVYGATKSFVTSLGESLSIELESDGIYVGIIEPGLINTPMNSNNPDSMVCTEQEITLGPKEVAEAAYQAISTRRQLYWHVGEEAHDLAEAIQGLRLQERQRFVKQMIQSKLK</sequence>